<name>U4KTF0_9MOLU</name>
<evidence type="ECO:0000313" key="1">
    <source>
        <dbReference type="EMBL" id="CCV66574.1"/>
    </source>
</evidence>
<proteinExistence type="predicted"/>
<sequence length="60" mass="7072">MISNQKNIKQIYNDFCISQEMTDYFLGLFSSAGISHYDAMGNYLYTTTKANEYYKKNDDY</sequence>
<organism evidence="1 2">
    <name type="scientific">Acholeplasma brassicae</name>
    <dbReference type="NCBI Taxonomy" id="61635"/>
    <lineage>
        <taxon>Bacteria</taxon>
        <taxon>Bacillati</taxon>
        <taxon>Mycoplasmatota</taxon>
        <taxon>Mollicutes</taxon>
        <taxon>Acholeplasmatales</taxon>
        <taxon>Acholeplasmataceae</taxon>
        <taxon>Acholeplasma</taxon>
    </lineage>
</organism>
<dbReference type="HOGENOM" id="CLU_2911800_0_0_14"/>
<dbReference type="KEGG" id="abra:BN85315530"/>
<gene>
    <name evidence="1" type="ORF">BN85315530</name>
</gene>
<dbReference type="Proteomes" id="UP000032737">
    <property type="component" value="Chromosome"/>
</dbReference>
<accession>U4KTF0</accession>
<reference evidence="1 2" key="1">
    <citation type="journal article" date="2013" name="J. Mol. Microbiol. Biotechnol.">
        <title>Analysis of the Complete Genomes of Acholeplasma brassicae , A. palmae and A. laidlawii and Their Comparison to the Obligate Parasites from ' Candidatus Phytoplasma'.</title>
        <authorList>
            <person name="Kube M."/>
            <person name="Siewert C."/>
            <person name="Migdoll A.M."/>
            <person name="Duduk B."/>
            <person name="Holz S."/>
            <person name="Rabus R."/>
            <person name="Seemuller E."/>
            <person name="Mitrovic J."/>
            <person name="Muller I."/>
            <person name="Buttner C."/>
            <person name="Reinhardt R."/>
        </authorList>
    </citation>
    <scope>NUCLEOTIDE SEQUENCE [LARGE SCALE GENOMIC DNA]</scope>
    <source>
        <strain evidence="2">0502</strain>
    </source>
</reference>
<dbReference type="STRING" id="61635.BN85315530"/>
<dbReference type="EMBL" id="FO681348">
    <property type="protein sequence ID" value="CCV66574.1"/>
    <property type="molecule type" value="Genomic_DNA"/>
</dbReference>
<protein>
    <submittedName>
        <fullName evidence="1">Uncharacterized protein</fullName>
    </submittedName>
</protein>
<dbReference type="AlphaFoldDB" id="U4KTF0"/>
<keyword evidence="2" id="KW-1185">Reference proteome</keyword>
<evidence type="ECO:0000313" key="2">
    <source>
        <dbReference type="Proteomes" id="UP000032737"/>
    </source>
</evidence>